<dbReference type="InterPro" id="IPR050300">
    <property type="entry name" value="GDXG_lipolytic_enzyme"/>
</dbReference>
<dbReference type="AlphaFoldDB" id="I4BLA4"/>
<feature type="signal peptide" evidence="3">
    <location>
        <begin position="1"/>
        <end position="32"/>
    </location>
</feature>
<feature type="compositionally biased region" description="Polar residues" evidence="2">
    <location>
        <begin position="55"/>
        <end position="72"/>
    </location>
</feature>
<keyword evidence="6" id="KW-1185">Reference proteome</keyword>
<dbReference type="PANTHER" id="PTHR48081:SF8">
    <property type="entry name" value="ALPHA_BETA HYDROLASE FOLD-3 DOMAIN-CONTAINING PROTEIN-RELATED"/>
    <property type="match status" value="1"/>
</dbReference>
<evidence type="ECO:0000256" key="3">
    <source>
        <dbReference type="SAM" id="SignalP"/>
    </source>
</evidence>
<dbReference type="InterPro" id="IPR029058">
    <property type="entry name" value="AB_hydrolase_fold"/>
</dbReference>
<organism evidence="5 6">
    <name type="scientific">Mycolicibacterium chubuense (strain NBB4)</name>
    <name type="common">Mycobacterium chubuense</name>
    <dbReference type="NCBI Taxonomy" id="710421"/>
    <lineage>
        <taxon>Bacteria</taxon>
        <taxon>Bacillati</taxon>
        <taxon>Actinomycetota</taxon>
        <taxon>Actinomycetes</taxon>
        <taxon>Mycobacteriales</taxon>
        <taxon>Mycobacteriaceae</taxon>
        <taxon>Mycolicibacterium</taxon>
    </lineage>
</organism>
<feature type="domain" description="Alpha/beta hydrolase fold-3" evidence="4">
    <location>
        <begin position="314"/>
        <end position="516"/>
    </location>
</feature>
<evidence type="ECO:0000256" key="2">
    <source>
        <dbReference type="SAM" id="MobiDB-lite"/>
    </source>
</evidence>
<dbReference type="InterPro" id="IPR013094">
    <property type="entry name" value="AB_hydrolase_3"/>
</dbReference>
<keyword evidence="1" id="KW-0378">Hydrolase</keyword>
<protein>
    <submittedName>
        <fullName evidence="5">Esterase/lipase</fullName>
    </submittedName>
</protein>
<dbReference type="PATRIC" id="fig|710421.3.peg.3316"/>
<feature type="region of interest" description="Disordered" evidence="2">
    <location>
        <begin position="28"/>
        <end position="132"/>
    </location>
</feature>
<dbReference type="STRING" id="710421.Mycch_3317"/>
<dbReference type="KEGG" id="mcb:Mycch_3317"/>
<dbReference type="PANTHER" id="PTHR48081">
    <property type="entry name" value="AB HYDROLASE SUPERFAMILY PROTEIN C4A8.06C"/>
    <property type="match status" value="1"/>
</dbReference>
<dbReference type="EMBL" id="CP003053">
    <property type="protein sequence ID" value="AFM18061.1"/>
    <property type="molecule type" value="Genomic_DNA"/>
</dbReference>
<accession>I4BLA4</accession>
<proteinExistence type="predicted"/>
<feature type="compositionally biased region" description="Low complexity" evidence="2">
    <location>
        <begin position="28"/>
        <end position="46"/>
    </location>
</feature>
<dbReference type="GO" id="GO:0016787">
    <property type="term" value="F:hydrolase activity"/>
    <property type="evidence" value="ECO:0007669"/>
    <property type="project" value="UniProtKB-KW"/>
</dbReference>
<dbReference type="Gene3D" id="3.40.50.1820">
    <property type="entry name" value="alpha/beta hydrolase"/>
    <property type="match status" value="1"/>
</dbReference>
<evidence type="ECO:0000256" key="1">
    <source>
        <dbReference type="ARBA" id="ARBA00022801"/>
    </source>
</evidence>
<sequence precursor="true">MRNARYFGRVGALAVALGIGAAVTATPWAASAKPSDSGSSSVSDHAGASEKGAASHSSGSPRSLARGSTRTRPVQETRETRRVKHPKANPADETVSQPDSSPAGPAWRLTDDTSSSPTTSAPTRKVLQPNKFDTAEVVDRALAQRTDEPVPETPAPSSTVASRVHAALKPFAVGAPGVPVTPEPPTMWTLLAFARREFDPNTAHQSPTVDPLAGQVTDAMTTNAATLDQPTVTWPPAEFTGQPSPLSKTLSAAFRVLGEIGTALHVDLTIPVTRLLTSARPPRWTTLGLTVQRSEFDGMRVWTLQSADPSGKDVVGIHGGGVVQPLVFNWLDYAAIARDTGATVIVPLYPLVSRGGTAATVVPAMADLISAQIDQHGAGNVSVYGDSAGGEIALSAVQEIVRRGDPVPSHMVLISPPVDATFTNPAIPLTGDPVFTGPVLVHLNKISRQYAGGLDLTDPLVSPLYGSLAGLPPTTVYAGSNDITAPDLLRLRDKALATPGADFTFVLRKGEPHDWAIFTIFPETKAVLPDIYQQLGISPGASSASPIPQPVSGTN</sequence>
<evidence type="ECO:0000313" key="6">
    <source>
        <dbReference type="Proteomes" id="UP000006057"/>
    </source>
</evidence>
<dbReference type="eggNOG" id="COG0657">
    <property type="taxonomic scope" value="Bacteria"/>
</dbReference>
<name>I4BLA4_MYCCN</name>
<evidence type="ECO:0000259" key="4">
    <source>
        <dbReference type="Pfam" id="PF07859"/>
    </source>
</evidence>
<dbReference type="Proteomes" id="UP000006057">
    <property type="component" value="Chromosome"/>
</dbReference>
<feature type="compositionally biased region" description="Low complexity" evidence="2">
    <location>
        <begin position="112"/>
        <end position="123"/>
    </location>
</feature>
<gene>
    <name evidence="5" type="ordered locus">Mycch_3317</name>
</gene>
<dbReference type="HOGENOM" id="CLU_037732_0_0_11"/>
<keyword evidence="3" id="KW-0732">Signal</keyword>
<feature type="chain" id="PRO_5003686439" evidence="3">
    <location>
        <begin position="33"/>
        <end position="555"/>
    </location>
</feature>
<evidence type="ECO:0000313" key="5">
    <source>
        <dbReference type="EMBL" id="AFM18061.1"/>
    </source>
</evidence>
<reference evidence="5 6" key="1">
    <citation type="submission" date="2012-06" db="EMBL/GenBank/DDBJ databases">
        <title>Complete sequence of chromosome of Mycobacterium chubuense NBB4.</title>
        <authorList>
            <consortium name="US DOE Joint Genome Institute"/>
            <person name="Lucas S."/>
            <person name="Han J."/>
            <person name="Lapidus A."/>
            <person name="Cheng J.-F."/>
            <person name="Goodwin L."/>
            <person name="Pitluck S."/>
            <person name="Peters L."/>
            <person name="Mikhailova N."/>
            <person name="Teshima H."/>
            <person name="Detter J.C."/>
            <person name="Han C."/>
            <person name="Tapia R."/>
            <person name="Land M."/>
            <person name="Hauser L."/>
            <person name="Kyrpides N."/>
            <person name="Ivanova N."/>
            <person name="Pagani I."/>
            <person name="Mattes T."/>
            <person name="Holmes A."/>
            <person name="Rutledge P."/>
            <person name="Paulsen I."/>
            <person name="Coleman N."/>
            <person name="Woyke T."/>
        </authorList>
    </citation>
    <scope>NUCLEOTIDE SEQUENCE [LARGE SCALE GENOMIC DNA]</scope>
    <source>
        <strain evidence="5 6">NBB4</strain>
    </source>
</reference>
<dbReference type="Pfam" id="PF07859">
    <property type="entry name" value="Abhydrolase_3"/>
    <property type="match status" value="1"/>
</dbReference>
<dbReference type="SUPFAM" id="SSF53474">
    <property type="entry name" value="alpha/beta-Hydrolases"/>
    <property type="match status" value="1"/>
</dbReference>